<sequence>MQNPFRTIARAQKLVRTGRPFAAATALHTLLAPPPAKPRAAPKRRTKPPLPARPAPGTFVQGRHTSAQGEMIYKLYTPVGSNRRKLPLVVMLHGCGQSADDFAAGTAMNRLADEYGFLVLYPEQSRQANFGRCWNWHRPGDQVRSGEPKTIAALTRDIAVICHAHPGRIYIAGISAGGAAAAITAAAYPELFVAVGVHSGVARGDITTLTGALGAMRSGNGGGTGKARTPPPTIVFHGDRDKIVHPANAAGFLGHLRRSTTKPLVSRVSHGRSAGGRDYTCTVHAHADDAVVLEDWVIHGSGHAWSGGSVAGSHTDPAGPDASREMIRFFLARRRPTAPKHAA</sequence>
<name>A0A558RD42_9SPHN</name>
<comment type="caution">
    <text evidence="4">The sequence shown here is derived from an EMBL/GenBank/DDBJ whole genome shotgun (WGS) entry which is preliminary data.</text>
</comment>
<keyword evidence="1" id="KW-0732">Signal</keyword>
<dbReference type="RefSeq" id="WP_145147386.1">
    <property type="nucleotide sequence ID" value="NZ_VNIM01000003.1"/>
</dbReference>
<dbReference type="AlphaFoldDB" id="A0A558RD42"/>
<gene>
    <name evidence="4" type="ORF">FOY91_01450</name>
</gene>
<keyword evidence="5" id="KW-1185">Reference proteome</keyword>
<evidence type="ECO:0000313" key="5">
    <source>
        <dbReference type="Proteomes" id="UP000318681"/>
    </source>
</evidence>
<dbReference type="OrthoDB" id="9767239at2"/>
<evidence type="ECO:0000313" key="4">
    <source>
        <dbReference type="EMBL" id="TVV77231.1"/>
    </source>
</evidence>
<evidence type="ECO:0000256" key="2">
    <source>
        <dbReference type="ARBA" id="ARBA00022801"/>
    </source>
</evidence>
<evidence type="ECO:0000256" key="3">
    <source>
        <dbReference type="SAM" id="MobiDB-lite"/>
    </source>
</evidence>
<dbReference type="EMBL" id="VNIM01000003">
    <property type="protein sequence ID" value="TVV77231.1"/>
    <property type="molecule type" value="Genomic_DNA"/>
</dbReference>
<feature type="region of interest" description="Disordered" evidence="3">
    <location>
        <begin position="32"/>
        <end position="59"/>
    </location>
</feature>
<dbReference type="PANTHER" id="PTHR43037:SF1">
    <property type="entry name" value="BLL1128 PROTEIN"/>
    <property type="match status" value="1"/>
</dbReference>
<dbReference type="NCBIfam" id="TIGR01840">
    <property type="entry name" value="esterase_phb"/>
    <property type="match status" value="1"/>
</dbReference>
<keyword evidence="2" id="KW-0378">Hydrolase</keyword>
<proteinExistence type="predicted"/>
<dbReference type="GO" id="GO:0016787">
    <property type="term" value="F:hydrolase activity"/>
    <property type="evidence" value="ECO:0007669"/>
    <property type="project" value="UniProtKB-KW"/>
</dbReference>
<evidence type="ECO:0000256" key="1">
    <source>
        <dbReference type="ARBA" id="ARBA00022729"/>
    </source>
</evidence>
<dbReference type="SUPFAM" id="SSF53474">
    <property type="entry name" value="alpha/beta-Hydrolases"/>
    <property type="match status" value="1"/>
</dbReference>
<dbReference type="InterPro" id="IPR029058">
    <property type="entry name" value="AB_hydrolase_fold"/>
</dbReference>
<dbReference type="InterPro" id="IPR010126">
    <property type="entry name" value="Esterase_phb"/>
</dbReference>
<reference evidence="4 5" key="1">
    <citation type="submission" date="2019-07" db="EMBL/GenBank/DDBJ databases">
        <title>Sphingomonas solaris sp. nov., isolated from a solar panel from Boston, Massachusetts.</title>
        <authorList>
            <person name="Tanner K."/>
            <person name="Pascual J."/>
            <person name="Mancuso C."/>
            <person name="Pereto J."/>
            <person name="Khalil A."/>
            <person name="Vilanova C."/>
        </authorList>
    </citation>
    <scope>NUCLEOTIDE SEQUENCE [LARGE SCALE GENOMIC DNA]</scope>
    <source>
        <strain evidence="4 5">R4DWN</strain>
    </source>
</reference>
<dbReference type="GO" id="GO:0005576">
    <property type="term" value="C:extracellular region"/>
    <property type="evidence" value="ECO:0007669"/>
    <property type="project" value="InterPro"/>
</dbReference>
<dbReference type="Gene3D" id="3.40.50.1820">
    <property type="entry name" value="alpha/beta hydrolase"/>
    <property type="match status" value="1"/>
</dbReference>
<dbReference type="Proteomes" id="UP000318681">
    <property type="component" value="Unassembled WGS sequence"/>
</dbReference>
<organism evidence="4 5">
    <name type="scientific">Alterirhizorhabdus solaris</name>
    <dbReference type="NCBI Taxonomy" id="2529389"/>
    <lineage>
        <taxon>Bacteria</taxon>
        <taxon>Pseudomonadati</taxon>
        <taxon>Pseudomonadota</taxon>
        <taxon>Alphaproteobacteria</taxon>
        <taxon>Sphingomonadales</taxon>
        <taxon>Rhizorhabdaceae</taxon>
        <taxon>Alterirhizorhabdus</taxon>
    </lineage>
</organism>
<accession>A0A558RD42</accession>
<protein>
    <submittedName>
        <fullName evidence="4">PHB depolymerase family esterase</fullName>
    </submittedName>
</protein>
<dbReference type="InterPro" id="IPR050955">
    <property type="entry name" value="Plant_Biomass_Hydrol_Est"/>
</dbReference>
<dbReference type="PANTHER" id="PTHR43037">
    <property type="entry name" value="UNNAMED PRODUCT-RELATED"/>
    <property type="match status" value="1"/>
</dbReference>
<dbReference type="Pfam" id="PF10503">
    <property type="entry name" value="Esterase_PHB"/>
    <property type="match status" value="1"/>
</dbReference>